<evidence type="ECO:0000313" key="2">
    <source>
        <dbReference type="EMBL" id="GFS30094.1"/>
    </source>
</evidence>
<dbReference type="EMBL" id="BJWL01000106">
    <property type="protein sequence ID" value="GFS30094.1"/>
    <property type="molecule type" value="Genomic_DNA"/>
</dbReference>
<gene>
    <name evidence="2" type="ORF">Acr_00g0010110</name>
</gene>
<keyword evidence="1" id="KW-0732">Signal</keyword>
<evidence type="ECO:0000313" key="3">
    <source>
        <dbReference type="Proteomes" id="UP000585474"/>
    </source>
</evidence>
<organism evidence="2 3">
    <name type="scientific">Actinidia rufa</name>
    <dbReference type="NCBI Taxonomy" id="165716"/>
    <lineage>
        <taxon>Eukaryota</taxon>
        <taxon>Viridiplantae</taxon>
        <taxon>Streptophyta</taxon>
        <taxon>Embryophyta</taxon>
        <taxon>Tracheophyta</taxon>
        <taxon>Spermatophyta</taxon>
        <taxon>Magnoliopsida</taxon>
        <taxon>eudicotyledons</taxon>
        <taxon>Gunneridae</taxon>
        <taxon>Pentapetalae</taxon>
        <taxon>asterids</taxon>
        <taxon>Ericales</taxon>
        <taxon>Actinidiaceae</taxon>
        <taxon>Actinidia</taxon>
    </lineage>
</organism>
<dbReference type="AlphaFoldDB" id="A0A7J0D931"/>
<keyword evidence="3" id="KW-1185">Reference proteome</keyword>
<protein>
    <submittedName>
        <fullName evidence="2">Uncharacterized protein</fullName>
    </submittedName>
</protein>
<name>A0A7J0D931_9ERIC</name>
<accession>A0A7J0D931</accession>
<dbReference type="Proteomes" id="UP000585474">
    <property type="component" value="Unassembled WGS sequence"/>
</dbReference>
<feature type="chain" id="PRO_5029875767" evidence="1">
    <location>
        <begin position="23"/>
        <end position="77"/>
    </location>
</feature>
<evidence type="ECO:0000256" key="1">
    <source>
        <dbReference type="SAM" id="SignalP"/>
    </source>
</evidence>
<comment type="caution">
    <text evidence="2">The sequence shown here is derived from an EMBL/GenBank/DDBJ whole genome shotgun (WGS) entry which is preliminary data.</text>
</comment>
<proteinExistence type="predicted"/>
<sequence length="77" mass="8619">MGGAILPYAACIAALTCAPVHASRQDPNILRITDNHRLLGMATELRFQSFMKKYGKEYSTQEANTVETLSTQRTPYR</sequence>
<reference evidence="3" key="1">
    <citation type="submission" date="2019-07" db="EMBL/GenBank/DDBJ databases">
        <title>De Novo Assembly of kiwifruit Actinidia rufa.</title>
        <authorList>
            <person name="Sugita-Konishi S."/>
            <person name="Sato K."/>
            <person name="Mori E."/>
            <person name="Abe Y."/>
            <person name="Kisaki G."/>
            <person name="Hamano K."/>
            <person name="Suezawa K."/>
            <person name="Otani M."/>
            <person name="Fukuda T."/>
            <person name="Manabe T."/>
            <person name="Gomi K."/>
            <person name="Tabuchi M."/>
            <person name="Akimitsu K."/>
            <person name="Kataoka I."/>
        </authorList>
    </citation>
    <scope>NUCLEOTIDE SEQUENCE [LARGE SCALE GENOMIC DNA]</scope>
    <source>
        <strain evidence="3">cv. Fuchu</strain>
    </source>
</reference>
<feature type="signal peptide" evidence="1">
    <location>
        <begin position="1"/>
        <end position="22"/>
    </location>
</feature>